<accession>A0AAD9KIY8</accession>
<reference evidence="1" key="1">
    <citation type="journal article" date="2023" name="Mol. Biol. Evol.">
        <title>Third-Generation Sequencing Reveals the Adaptive Role of the Epigenome in Three Deep-Sea Polychaetes.</title>
        <authorList>
            <person name="Perez M."/>
            <person name="Aroh O."/>
            <person name="Sun Y."/>
            <person name="Lan Y."/>
            <person name="Juniper S.K."/>
            <person name="Young C.R."/>
            <person name="Angers B."/>
            <person name="Qian P.Y."/>
        </authorList>
    </citation>
    <scope>NUCLEOTIDE SEQUENCE</scope>
    <source>
        <strain evidence="1">R07B-5</strain>
    </source>
</reference>
<comment type="caution">
    <text evidence="1">The sequence shown here is derived from an EMBL/GenBank/DDBJ whole genome shotgun (WGS) entry which is preliminary data.</text>
</comment>
<dbReference type="Proteomes" id="UP001209878">
    <property type="component" value="Unassembled WGS sequence"/>
</dbReference>
<dbReference type="AlphaFoldDB" id="A0AAD9KIY8"/>
<organism evidence="1 2">
    <name type="scientific">Ridgeia piscesae</name>
    <name type="common">Tubeworm</name>
    <dbReference type="NCBI Taxonomy" id="27915"/>
    <lineage>
        <taxon>Eukaryota</taxon>
        <taxon>Metazoa</taxon>
        <taxon>Spiralia</taxon>
        <taxon>Lophotrochozoa</taxon>
        <taxon>Annelida</taxon>
        <taxon>Polychaeta</taxon>
        <taxon>Sedentaria</taxon>
        <taxon>Canalipalpata</taxon>
        <taxon>Sabellida</taxon>
        <taxon>Siboglinidae</taxon>
        <taxon>Ridgeia</taxon>
    </lineage>
</organism>
<protein>
    <submittedName>
        <fullName evidence="1">Uncharacterized protein</fullName>
    </submittedName>
</protein>
<name>A0AAD9KIY8_RIDPI</name>
<proteinExistence type="predicted"/>
<keyword evidence="2" id="KW-1185">Reference proteome</keyword>
<evidence type="ECO:0000313" key="1">
    <source>
        <dbReference type="EMBL" id="KAK2172007.1"/>
    </source>
</evidence>
<dbReference type="EMBL" id="JAODUO010001002">
    <property type="protein sequence ID" value="KAK2172007.1"/>
    <property type="molecule type" value="Genomic_DNA"/>
</dbReference>
<gene>
    <name evidence="1" type="ORF">NP493_1002g00002</name>
</gene>
<evidence type="ECO:0000313" key="2">
    <source>
        <dbReference type="Proteomes" id="UP001209878"/>
    </source>
</evidence>
<sequence>MIMEQHIKSKCKAAYAQLYNIGKVRKYLDHQSAEKLIHALVHSHIDYSNALLIGLPKYLIQKLQMVQNTAARVLCRIGKYDHITSTLKSLHWLPVGFRFKY</sequence>